<evidence type="ECO:0000313" key="2">
    <source>
        <dbReference type="EMBL" id="APT74839.1"/>
    </source>
</evidence>
<reference evidence="2 3" key="1">
    <citation type="submission" date="2014-02" db="EMBL/GenBank/DDBJ databases">
        <title>Diversity of Thermotogales isolates from hydrothermal vents.</title>
        <authorList>
            <person name="Haverkamp T.H.A."/>
            <person name="Lossouarn J."/>
            <person name="Geslin C."/>
            <person name="Nesbo C.L."/>
        </authorList>
    </citation>
    <scope>NUCLEOTIDE SEQUENCE [LARGE SCALE GENOMIC DNA]</scope>
    <source>
        <strain evidence="2 3">431</strain>
    </source>
</reference>
<protein>
    <recommendedName>
        <fullName evidence="1">Flagellar Assembly Protein A N-terminal region domain-containing protein</fullName>
    </recommendedName>
</protein>
<evidence type="ECO:0000313" key="3">
    <source>
        <dbReference type="Proteomes" id="UP000185490"/>
    </source>
</evidence>
<accession>A0ABN4UXU0</accession>
<dbReference type="Pfam" id="PF03961">
    <property type="entry name" value="FapA"/>
    <property type="match status" value="1"/>
</dbReference>
<dbReference type="Proteomes" id="UP000185490">
    <property type="component" value="Chromosome"/>
</dbReference>
<dbReference type="InterPro" id="IPR046866">
    <property type="entry name" value="FapA_N"/>
</dbReference>
<gene>
    <name evidence="2" type="ORF">BW47_03575</name>
</gene>
<dbReference type="PANTHER" id="PTHR38032:SF1">
    <property type="entry name" value="RNA-BINDING PROTEIN KHPB N-TERMINAL DOMAIN-CONTAINING PROTEIN"/>
    <property type="match status" value="1"/>
</dbReference>
<evidence type="ECO:0000259" key="1">
    <source>
        <dbReference type="Pfam" id="PF20250"/>
    </source>
</evidence>
<dbReference type="InterPro" id="IPR046865">
    <property type="entry name" value="FapA_b_solenoid"/>
</dbReference>
<dbReference type="InterPro" id="IPR005646">
    <property type="entry name" value="FapA"/>
</dbReference>
<proteinExistence type="predicted"/>
<feature type="domain" description="Flagellar Assembly Protein A N-terminal region" evidence="1">
    <location>
        <begin position="63"/>
        <end position="225"/>
    </location>
</feature>
<dbReference type="SUPFAM" id="SSF63848">
    <property type="entry name" value="Cell-division inhibitor MinC, C-terminal domain"/>
    <property type="match status" value="1"/>
</dbReference>
<organism evidence="2 3">
    <name type="scientific">Thermosipho melanesiensis</name>
    <dbReference type="NCBI Taxonomy" id="46541"/>
    <lineage>
        <taxon>Bacteria</taxon>
        <taxon>Thermotogati</taxon>
        <taxon>Thermotogota</taxon>
        <taxon>Thermotogae</taxon>
        <taxon>Thermotogales</taxon>
        <taxon>Fervidobacteriaceae</taxon>
        <taxon>Thermosipho</taxon>
    </lineage>
</organism>
<dbReference type="EMBL" id="CP007389">
    <property type="protein sequence ID" value="APT74839.1"/>
    <property type="molecule type" value="Genomic_DNA"/>
</dbReference>
<dbReference type="InterPro" id="IPR036145">
    <property type="entry name" value="MinC_C_sf"/>
</dbReference>
<name>A0ABN4UXU0_9BACT</name>
<dbReference type="Pfam" id="PF20250">
    <property type="entry name" value="FapA_N"/>
    <property type="match status" value="1"/>
</dbReference>
<keyword evidence="3" id="KW-1185">Reference proteome</keyword>
<sequence length="509" mass="57430">MFEIIPSNERIKIKKSHGKLSTEEIKKLLMDLASYGVKVNFNSIRNFSLKEDADEMTLKIEKIQITISADEMEAYVKLNSKDITFNEIIESIEKEGICYGILENEIKSALTEGKEKFPIAKGKEPKNGKDGYLIFHVELPNKKVRENSKEGKIDFYNLDIFKFVKKDQVLAEIIPPTPGEDGMTVLGRKIKATLGKKATYTLDKNTFIDGNYIKSKIDGVFSFEEGKFTVSPVLLIDGDVDLSTGNINSDITVQIMGWVRNGFKISSKKDIIIEGGVEKDVVLNAQGSIVIKGGVFGGPKSEIFCKKNLYSKFLQDLKAVVEGDIYVNDYVINCNIQSNGSLFLSTNNGKLINTNISLKYAAYVKELIGGKKKIKIKGFSRKELLKLINSYMNEKTKLKKIMVDWSLKIKNNVLEIAKLKAEGDDFTHLVIEQQRLSNGYKRMLETYSKLEDKINQIKEILLHVKGEGAIYILNKAVDLKTTLKTVPLEITEIKNSVIYIDENEEVKKE</sequence>
<dbReference type="RefSeq" id="WP_012056882.1">
    <property type="nucleotide sequence ID" value="NZ_CP007389.1"/>
</dbReference>
<dbReference type="PANTHER" id="PTHR38032">
    <property type="entry name" value="POLYMERASE-RELATED"/>
    <property type="match status" value="1"/>
</dbReference>